<dbReference type="Proteomes" id="UP000499080">
    <property type="component" value="Unassembled WGS sequence"/>
</dbReference>
<name>A0A4Y2LWS9_ARAVE</name>
<proteinExistence type="predicted"/>
<gene>
    <name evidence="1" type="ORF">AVEN_254249_1</name>
</gene>
<evidence type="ECO:0000313" key="2">
    <source>
        <dbReference type="Proteomes" id="UP000499080"/>
    </source>
</evidence>
<sequence length="215" mass="24314">MLSDGATLLHDNIHTARKTQEWLRKFKWEVWSPDSAPNLDSKHLSGTRFSSESDVKTVAEDWLNGQDLLTPTSLPAGLLPSQHPEADRLQVPARGEVPGDPTQQKPLPVLQVPEMSTSRHVQGLTKFRQQMALCIQTANYWKTHGNDLTMFSKCPPSSTTTCLSRSTKLAATFCNVFIGIVHIHYRRAAPCWQLWWDFFGALHPSNGHTRRNRMD</sequence>
<evidence type="ECO:0000313" key="1">
    <source>
        <dbReference type="EMBL" id="GBN19288.1"/>
    </source>
</evidence>
<comment type="caution">
    <text evidence="1">The sequence shown here is derived from an EMBL/GenBank/DDBJ whole genome shotgun (WGS) entry which is preliminary data.</text>
</comment>
<dbReference type="EMBL" id="BGPR01006473">
    <property type="protein sequence ID" value="GBN19288.1"/>
    <property type="molecule type" value="Genomic_DNA"/>
</dbReference>
<organism evidence="1 2">
    <name type="scientific">Araneus ventricosus</name>
    <name type="common">Orbweaver spider</name>
    <name type="synonym">Epeira ventricosa</name>
    <dbReference type="NCBI Taxonomy" id="182803"/>
    <lineage>
        <taxon>Eukaryota</taxon>
        <taxon>Metazoa</taxon>
        <taxon>Ecdysozoa</taxon>
        <taxon>Arthropoda</taxon>
        <taxon>Chelicerata</taxon>
        <taxon>Arachnida</taxon>
        <taxon>Araneae</taxon>
        <taxon>Araneomorphae</taxon>
        <taxon>Entelegynae</taxon>
        <taxon>Araneoidea</taxon>
        <taxon>Araneidae</taxon>
        <taxon>Araneus</taxon>
    </lineage>
</organism>
<keyword evidence="2" id="KW-1185">Reference proteome</keyword>
<dbReference type="OrthoDB" id="6568111at2759"/>
<accession>A0A4Y2LWS9</accession>
<dbReference type="AlphaFoldDB" id="A0A4Y2LWS9"/>
<reference evidence="1 2" key="1">
    <citation type="journal article" date="2019" name="Sci. Rep.">
        <title>Orb-weaving spider Araneus ventricosus genome elucidates the spidroin gene catalogue.</title>
        <authorList>
            <person name="Kono N."/>
            <person name="Nakamura H."/>
            <person name="Ohtoshi R."/>
            <person name="Moran D.A.P."/>
            <person name="Shinohara A."/>
            <person name="Yoshida Y."/>
            <person name="Fujiwara M."/>
            <person name="Mori M."/>
            <person name="Tomita M."/>
            <person name="Arakawa K."/>
        </authorList>
    </citation>
    <scope>NUCLEOTIDE SEQUENCE [LARGE SCALE GENOMIC DNA]</scope>
</reference>
<protein>
    <submittedName>
        <fullName evidence="1">Uncharacterized protein</fullName>
    </submittedName>
</protein>